<evidence type="ECO:0000313" key="2">
    <source>
        <dbReference type="EMBL" id="MBV7257220.1"/>
    </source>
</evidence>
<sequence length="93" mass="9522">MALLFAALFGPVGLVEPGGGQNDTLATLGVAPGSEEALDSAPEPESEPQPPLPGFEQPAIIMPPPVEDVLPAIPADPNAPQEQRSSEGELTEI</sequence>
<protein>
    <submittedName>
        <fullName evidence="2">Uncharacterized protein</fullName>
    </submittedName>
</protein>
<dbReference type="EMBL" id="JAGSPA010000003">
    <property type="protein sequence ID" value="MBV7257220.1"/>
    <property type="molecule type" value="Genomic_DNA"/>
</dbReference>
<gene>
    <name evidence="2" type="ORF">KCG44_10545</name>
</gene>
<evidence type="ECO:0000256" key="1">
    <source>
        <dbReference type="SAM" id="MobiDB-lite"/>
    </source>
</evidence>
<keyword evidence="3" id="KW-1185">Reference proteome</keyword>
<accession>A0ABS6SG40</accession>
<name>A0ABS6SG40_9SPHN</name>
<comment type="caution">
    <text evidence="2">The sequence shown here is derived from an EMBL/GenBank/DDBJ whole genome shotgun (WGS) entry which is preliminary data.</text>
</comment>
<proteinExistence type="predicted"/>
<organism evidence="2 3">
    <name type="scientific">Pacificimonas pallii</name>
    <dbReference type="NCBI Taxonomy" id="2827236"/>
    <lineage>
        <taxon>Bacteria</taxon>
        <taxon>Pseudomonadati</taxon>
        <taxon>Pseudomonadota</taxon>
        <taxon>Alphaproteobacteria</taxon>
        <taxon>Sphingomonadales</taxon>
        <taxon>Sphingosinicellaceae</taxon>
        <taxon>Pacificimonas</taxon>
    </lineage>
</organism>
<evidence type="ECO:0000313" key="3">
    <source>
        <dbReference type="Proteomes" id="UP000722336"/>
    </source>
</evidence>
<feature type="compositionally biased region" description="Acidic residues" evidence="1">
    <location>
        <begin position="36"/>
        <end position="46"/>
    </location>
</feature>
<reference evidence="2 3" key="1">
    <citation type="submission" date="2021-04" db="EMBL/GenBank/DDBJ databases">
        <authorList>
            <person name="Pira H."/>
            <person name="Risdian C."/>
            <person name="Wink J."/>
        </authorList>
    </citation>
    <scope>NUCLEOTIDE SEQUENCE [LARGE SCALE GENOMIC DNA]</scope>
    <source>
        <strain evidence="2 3">WHA3</strain>
    </source>
</reference>
<feature type="region of interest" description="Disordered" evidence="1">
    <location>
        <begin position="32"/>
        <end position="93"/>
    </location>
</feature>
<dbReference type="RefSeq" id="WP_218446046.1">
    <property type="nucleotide sequence ID" value="NZ_JAGSPA010000003.1"/>
</dbReference>
<dbReference type="Proteomes" id="UP000722336">
    <property type="component" value="Unassembled WGS sequence"/>
</dbReference>